<name>A0AA36INB6_9DINO</name>
<dbReference type="AlphaFoldDB" id="A0AA36INB6"/>
<keyword evidence="9" id="KW-1185">Reference proteome</keyword>
<dbReference type="PANTHER" id="PTHR24349">
    <property type="entry name" value="SERINE/THREONINE-PROTEIN KINASE"/>
    <property type="match status" value="1"/>
</dbReference>
<keyword evidence="4" id="KW-0418">Kinase</keyword>
<proteinExistence type="predicted"/>
<evidence type="ECO:0000256" key="3">
    <source>
        <dbReference type="ARBA" id="ARBA00022741"/>
    </source>
</evidence>
<feature type="region of interest" description="Disordered" evidence="6">
    <location>
        <begin position="1024"/>
        <end position="1044"/>
    </location>
</feature>
<sequence length="1096" mass="115135">MEPEGAQTHEAANAAKDVPSESREPSTVPSALVTGSAQTGPTAKVPVVASATIPAAIPLPTAAGQAAVAGSVISTQASSIPSTARASSRGSVRVGSVVIPCVPQEPTSRGGSHPLPQAWAFGRSGGSLPCAQSWQPVRTPTASPYPQFSGGAWPCTPRAAVPGTQVAASPAQAPQVATPQVVVVRELSPGRPLAHPSVAQRALSPGVPPAVVSQPIPSPQALQGQMSPGFVFQPRALSPSRPAAVWAAPAQMSPRQPPPNRLQSSPPPPMTGRVTLVRERSLSPPSLPPVPVFQAVPRAMPHTALQAVPGVPAEPLAPSEPQASRCLSPRPVVVKQATPRAPSAPRTVIRQVVTPRGQVGACAPAGVATPGRVLEGLRASAQRQGARTTWRMPVRKGAVRSSSAAGGVRTAPSVVPPGRAVKGCPSQEPICDSHLPTAAGQLPRRIPSAPSRAQPAESPSTAAAEMDPRFIAFRDMLSEPGGLEATCQQLLTRLQAGSSVRWEELVNLNPITTLLEIGAGVASSPTCSRKAVHTAYQEDGEEVPSCRGWWRALLARHSLYGPGDVLGAAELSELVGVALRFLRDRYAPQAFLRNLRTVHCGSKRLKELYGSFEFHSRGMMGKSYRCRSRLTREEHICRQVCKDKVPAPSDVVRAEVEILRSLEHPTLPQVIASFEDFNNIYIVLEPVESVELVNVLQQWHQTGQGLSVGWLAVIARQLLEAFRHCHELRPRSLVHGDLRLTSLLLSAMTDAKAAPQLVLADLGLAGLPSAPREGKACGPGTGQEDWSQCPSPLLDVWSCGCLFFMLLSGHHPFSGDPGGRLVPSVSRHEPPEPDWRMLPSASSASLCAQMLSWDVKARPTAAECLRHSWLSADDSHNAALPMEALGNLLKSHHKSKLQEITAGLAISEQITSPFSAVGAALALQHTFSEGEATPGAQDVAATVPLEKANEALAKLGMSAKGIDKVLKAFVDDQGVKVSSGLLISHCSELAEDLLDHALWRVFTAAGEDHRGVLGAAELEKALAESAEGGADKAGGEPESAGGPFGELKASDIVRQIASGSQQVTFEELKGAVIQRQSAAYTKAASPVRLAGKTTGA</sequence>
<evidence type="ECO:0000259" key="7">
    <source>
        <dbReference type="PROSITE" id="PS50011"/>
    </source>
</evidence>
<keyword evidence="3" id="KW-0547">Nucleotide-binding</keyword>
<feature type="region of interest" description="Disordered" evidence="6">
    <location>
        <begin position="1"/>
        <end position="41"/>
    </location>
</feature>
<reference evidence="8" key="1">
    <citation type="submission" date="2023-08" db="EMBL/GenBank/DDBJ databases">
        <authorList>
            <person name="Chen Y."/>
            <person name="Shah S."/>
            <person name="Dougan E. K."/>
            <person name="Thang M."/>
            <person name="Chan C."/>
        </authorList>
    </citation>
    <scope>NUCLEOTIDE SEQUENCE</scope>
</reference>
<keyword evidence="2" id="KW-0808">Transferase</keyword>
<keyword evidence="5" id="KW-0067">ATP-binding</keyword>
<dbReference type="Gene3D" id="1.10.510.10">
    <property type="entry name" value="Transferase(Phosphotransferase) domain 1"/>
    <property type="match status" value="1"/>
</dbReference>
<evidence type="ECO:0000256" key="6">
    <source>
        <dbReference type="SAM" id="MobiDB-lite"/>
    </source>
</evidence>
<feature type="region of interest" description="Disordered" evidence="6">
    <location>
        <begin position="396"/>
        <end position="420"/>
    </location>
</feature>
<dbReference type="PROSITE" id="PS50011">
    <property type="entry name" value="PROTEIN_KINASE_DOM"/>
    <property type="match status" value="1"/>
</dbReference>
<dbReference type="SMART" id="SM00220">
    <property type="entry name" value="S_TKc"/>
    <property type="match status" value="1"/>
</dbReference>
<gene>
    <name evidence="8" type="ORF">EVOR1521_LOCUS15389</name>
</gene>
<accession>A0AA36INB6</accession>
<evidence type="ECO:0000256" key="5">
    <source>
        <dbReference type="ARBA" id="ARBA00022840"/>
    </source>
</evidence>
<dbReference type="InterPro" id="IPR011009">
    <property type="entry name" value="Kinase-like_dom_sf"/>
</dbReference>
<dbReference type="InterPro" id="IPR050205">
    <property type="entry name" value="CDPK_Ser/Thr_kinases"/>
</dbReference>
<comment type="caution">
    <text evidence="8">The sequence shown here is derived from an EMBL/GenBank/DDBJ whole genome shotgun (WGS) entry which is preliminary data.</text>
</comment>
<evidence type="ECO:0000256" key="4">
    <source>
        <dbReference type="ARBA" id="ARBA00022777"/>
    </source>
</evidence>
<feature type="region of interest" description="Disordered" evidence="6">
    <location>
        <begin position="437"/>
        <end position="463"/>
    </location>
</feature>
<organism evidence="8 9">
    <name type="scientific">Effrenium voratum</name>
    <dbReference type="NCBI Taxonomy" id="2562239"/>
    <lineage>
        <taxon>Eukaryota</taxon>
        <taxon>Sar</taxon>
        <taxon>Alveolata</taxon>
        <taxon>Dinophyceae</taxon>
        <taxon>Suessiales</taxon>
        <taxon>Symbiodiniaceae</taxon>
        <taxon>Effrenium</taxon>
    </lineage>
</organism>
<dbReference type="SUPFAM" id="SSF56112">
    <property type="entry name" value="Protein kinase-like (PK-like)"/>
    <property type="match status" value="1"/>
</dbReference>
<feature type="region of interest" description="Disordered" evidence="6">
    <location>
        <begin position="249"/>
        <end position="271"/>
    </location>
</feature>
<dbReference type="GO" id="GO:0004674">
    <property type="term" value="F:protein serine/threonine kinase activity"/>
    <property type="evidence" value="ECO:0007669"/>
    <property type="project" value="UniProtKB-KW"/>
</dbReference>
<dbReference type="Proteomes" id="UP001178507">
    <property type="component" value="Unassembled WGS sequence"/>
</dbReference>
<evidence type="ECO:0000256" key="2">
    <source>
        <dbReference type="ARBA" id="ARBA00022679"/>
    </source>
</evidence>
<feature type="compositionally biased region" description="Polar residues" evidence="6">
    <location>
        <begin position="25"/>
        <end position="41"/>
    </location>
</feature>
<feature type="domain" description="Protein kinase" evidence="7">
    <location>
        <begin position="609"/>
        <end position="870"/>
    </location>
</feature>
<dbReference type="Pfam" id="PF00069">
    <property type="entry name" value="Pkinase"/>
    <property type="match status" value="1"/>
</dbReference>
<evidence type="ECO:0000313" key="8">
    <source>
        <dbReference type="EMBL" id="CAJ1389849.1"/>
    </source>
</evidence>
<protein>
    <recommendedName>
        <fullName evidence="7">Protein kinase domain-containing protein</fullName>
    </recommendedName>
</protein>
<dbReference type="GO" id="GO:0005524">
    <property type="term" value="F:ATP binding"/>
    <property type="evidence" value="ECO:0007669"/>
    <property type="project" value="UniProtKB-KW"/>
</dbReference>
<dbReference type="InterPro" id="IPR000719">
    <property type="entry name" value="Prot_kinase_dom"/>
</dbReference>
<evidence type="ECO:0000256" key="1">
    <source>
        <dbReference type="ARBA" id="ARBA00022527"/>
    </source>
</evidence>
<dbReference type="EMBL" id="CAUJNA010001948">
    <property type="protein sequence ID" value="CAJ1389849.1"/>
    <property type="molecule type" value="Genomic_DNA"/>
</dbReference>
<evidence type="ECO:0000313" key="9">
    <source>
        <dbReference type="Proteomes" id="UP001178507"/>
    </source>
</evidence>
<keyword evidence="1" id="KW-0723">Serine/threonine-protein kinase</keyword>
<feature type="compositionally biased region" description="Pro residues" evidence="6">
    <location>
        <begin position="255"/>
        <end position="270"/>
    </location>
</feature>